<dbReference type="RefSeq" id="XP_046060453.1">
    <property type="nucleotide sequence ID" value="XM_046206013.1"/>
</dbReference>
<evidence type="ECO:0000256" key="10">
    <source>
        <dbReference type="PROSITE-ProRule" id="PRU00282"/>
    </source>
</evidence>
<evidence type="ECO:0000313" key="12">
    <source>
        <dbReference type="EMBL" id="KAH3664173.1"/>
    </source>
</evidence>
<dbReference type="InterPro" id="IPR023395">
    <property type="entry name" value="MCP_dom_sf"/>
</dbReference>
<keyword evidence="8" id="KW-0496">Mitochondrion</keyword>
<evidence type="ECO:0000256" key="3">
    <source>
        <dbReference type="ARBA" id="ARBA00022448"/>
    </source>
</evidence>
<dbReference type="InterPro" id="IPR045315">
    <property type="entry name" value="Mtm1-like"/>
</dbReference>
<dbReference type="PANTHER" id="PTHR45760:SF2">
    <property type="entry name" value="FI19922P1-RELATED"/>
    <property type="match status" value="1"/>
</dbReference>
<evidence type="ECO:0000256" key="1">
    <source>
        <dbReference type="ARBA" id="ARBA00004448"/>
    </source>
</evidence>
<evidence type="ECO:0000256" key="8">
    <source>
        <dbReference type="ARBA" id="ARBA00023128"/>
    </source>
</evidence>
<keyword evidence="7" id="KW-1133">Transmembrane helix</keyword>
<proteinExistence type="inferred from homology"/>
<reference evidence="12" key="1">
    <citation type="journal article" date="2021" name="Open Biol.">
        <title>Shared evolutionary footprints suggest mitochondrial oxidative damage underlies multiple complex I losses in fungi.</title>
        <authorList>
            <person name="Schikora-Tamarit M.A."/>
            <person name="Marcet-Houben M."/>
            <person name="Nosek J."/>
            <person name="Gabaldon T."/>
        </authorList>
    </citation>
    <scope>NUCLEOTIDE SEQUENCE</scope>
    <source>
        <strain evidence="12">CBS6075</strain>
    </source>
</reference>
<reference evidence="12" key="2">
    <citation type="submission" date="2021-01" db="EMBL/GenBank/DDBJ databases">
        <authorList>
            <person name="Schikora-Tamarit M.A."/>
        </authorList>
    </citation>
    <scope>NUCLEOTIDE SEQUENCE</scope>
    <source>
        <strain evidence="12">CBS6075</strain>
    </source>
</reference>
<keyword evidence="9 10" id="KW-0472">Membrane</keyword>
<sequence>MSQIDVLEDATLSSMESRSESLSGSDITITQRMLSACTGSLLTSLVVTPFDVVRIRLQQQQLLFPAQLRQSAICCQKVFWEDPTKPKVDHFCSHHSCAQELKINGTISGLAKIASKEGVFTLYRGLSLMLVMAVPSNMVYFSGYEYLRDRSPFKDDHPVLNPLLCGSVARILAATAVAPLELIKTRLQAVPTSQHTSSQIMKMVVANSLNEVKSNGLVSLFKGLQLTLWRDVPFSGIYWASYEFLSDHLQSVSFYESPEYQNAEIFTKSFIGGSLSGVLAAIFTNPFDVGKTRLQVSIEESAPAGTLSKLAKKPKDSMFKSLHTIYKNEGFNSLFVGLVPRCLKIAPSCAIMISTYEITKKLFAEMS</sequence>
<dbReference type="Pfam" id="PF00153">
    <property type="entry name" value="Mito_carr"/>
    <property type="match status" value="4"/>
</dbReference>
<evidence type="ECO:0000256" key="4">
    <source>
        <dbReference type="ARBA" id="ARBA00022692"/>
    </source>
</evidence>
<dbReference type="GeneID" id="70236852"/>
<protein>
    <recommendedName>
        <fullName evidence="14">Mitochondrial carrier protein MTM1</fullName>
    </recommendedName>
</protein>
<evidence type="ECO:0000256" key="5">
    <source>
        <dbReference type="ARBA" id="ARBA00022737"/>
    </source>
</evidence>
<keyword evidence="4 10" id="KW-0812">Transmembrane</keyword>
<dbReference type="Proteomes" id="UP000769157">
    <property type="component" value="Unassembled WGS sequence"/>
</dbReference>
<evidence type="ECO:0000256" key="7">
    <source>
        <dbReference type="ARBA" id="ARBA00022989"/>
    </source>
</evidence>
<dbReference type="GO" id="GO:1990542">
    <property type="term" value="P:mitochondrial transmembrane transport"/>
    <property type="evidence" value="ECO:0007669"/>
    <property type="project" value="InterPro"/>
</dbReference>
<dbReference type="EMBL" id="JAEUBE010000352">
    <property type="protein sequence ID" value="KAH3664173.1"/>
    <property type="molecule type" value="Genomic_DNA"/>
</dbReference>
<evidence type="ECO:0000256" key="2">
    <source>
        <dbReference type="ARBA" id="ARBA00006375"/>
    </source>
</evidence>
<feature type="repeat" description="Solcar" evidence="10">
    <location>
        <begin position="27"/>
        <end position="150"/>
    </location>
</feature>
<keyword evidence="5" id="KW-0677">Repeat</keyword>
<dbReference type="PRINTS" id="PR00926">
    <property type="entry name" value="MITOCARRIER"/>
</dbReference>
<keyword evidence="6" id="KW-0999">Mitochondrion inner membrane</keyword>
<name>A0A9P8T2U2_9ASCO</name>
<dbReference type="SUPFAM" id="SSF103506">
    <property type="entry name" value="Mitochondrial carrier"/>
    <property type="match status" value="1"/>
</dbReference>
<comment type="subcellular location">
    <subcellularLocation>
        <location evidence="1">Mitochondrion inner membrane</location>
        <topology evidence="1">Multi-pass membrane protein</topology>
    </subcellularLocation>
</comment>
<evidence type="ECO:0000256" key="9">
    <source>
        <dbReference type="ARBA" id="ARBA00023136"/>
    </source>
</evidence>
<dbReference type="PANTHER" id="PTHR45760">
    <property type="entry name" value="FI19922P1-RELATED"/>
    <property type="match status" value="1"/>
</dbReference>
<accession>A0A9P8T2U2</accession>
<dbReference type="InterPro" id="IPR018108">
    <property type="entry name" value="MCP_transmembrane"/>
</dbReference>
<keyword evidence="13" id="KW-1185">Reference proteome</keyword>
<evidence type="ECO:0008006" key="14">
    <source>
        <dbReference type="Google" id="ProtNLM"/>
    </source>
</evidence>
<dbReference type="OrthoDB" id="1747031at2759"/>
<keyword evidence="3 11" id="KW-0813">Transport</keyword>
<dbReference type="AlphaFoldDB" id="A0A9P8T2U2"/>
<feature type="repeat" description="Solcar" evidence="10">
    <location>
        <begin position="264"/>
        <end position="362"/>
    </location>
</feature>
<dbReference type="InterPro" id="IPR002067">
    <property type="entry name" value="MCP"/>
</dbReference>
<evidence type="ECO:0000256" key="6">
    <source>
        <dbReference type="ARBA" id="ARBA00022792"/>
    </source>
</evidence>
<comment type="similarity">
    <text evidence="2 11">Belongs to the mitochondrial carrier (TC 2.A.29) family.</text>
</comment>
<evidence type="ECO:0000256" key="11">
    <source>
        <dbReference type="RuleBase" id="RU000488"/>
    </source>
</evidence>
<gene>
    <name evidence="12" type="ORF">OGAPHI_004887</name>
</gene>
<evidence type="ECO:0000313" key="13">
    <source>
        <dbReference type="Proteomes" id="UP000769157"/>
    </source>
</evidence>
<organism evidence="12 13">
    <name type="scientific">Ogataea philodendri</name>
    <dbReference type="NCBI Taxonomy" id="1378263"/>
    <lineage>
        <taxon>Eukaryota</taxon>
        <taxon>Fungi</taxon>
        <taxon>Dikarya</taxon>
        <taxon>Ascomycota</taxon>
        <taxon>Saccharomycotina</taxon>
        <taxon>Pichiomycetes</taxon>
        <taxon>Pichiales</taxon>
        <taxon>Pichiaceae</taxon>
        <taxon>Ogataea</taxon>
    </lineage>
</organism>
<comment type="caution">
    <text evidence="12">The sequence shown here is derived from an EMBL/GenBank/DDBJ whole genome shotgun (WGS) entry which is preliminary data.</text>
</comment>
<feature type="repeat" description="Solcar" evidence="10">
    <location>
        <begin position="157"/>
        <end position="248"/>
    </location>
</feature>
<dbReference type="PROSITE" id="PS50920">
    <property type="entry name" value="SOLCAR"/>
    <property type="match status" value="3"/>
</dbReference>
<dbReference type="Gene3D" id="1.50.40.10">
    <property type="entry name" value="Mitochondrial carrier domain"/>
    <property type="match status" value="1"/>
</dbReference>
<dbReference type="GO" id="GO:0005743">
    <property type="term" value="C:mitochondrial inner membrane"/>
    <property type="evidence" value="ECO:0007669"/>
    <property type="project" value="UniProtKB-SubCell"/>
</dbReference>